<dbReference type="AlphaFoldDB" id="A0AAJ8E1H9"/>
<accession>A0AAJ8E1H9</accession>
<evidence type="ECO:0000313" key="1">
    <source>
        <dbReference type="RefSeq" id="XP_059603950.1"/>
    </source>
</evidence>
<sequence length="162" mass="17706">MLQCSTLSRVLLLSCYANSPGGALRPILPYPISPVCPLCHQHRYDPVREACENLTPGPMVYSLIISSLCKTYLDPITNPTPYGHSHHKDKLRVTRVWAAGSLVPVCLLVAGPMEWTSKSHSRSSWLVTFLSGGTTRNGNQDAEAHCNLIGGDDDLLSKGCCW</sequence>
<evidence type="ECO:0008006" key="2">
    <source>
        <dbReference type="Google" id="ProtNLM"/>
    </source>
</evidence>
<organism evidence="1">
    <name type="scientific">Aspergillus niger</name>
    <dbReference type="NCBI Taxonomy" id="5061"/>
    <lineage>
        <taxon>Eukaryota</taxon>
        <taxon>Fungi</taxon>
        <taxon>Dikarya</taxon>
        <taxon>Ascomycota</taxon>
        <taxon>Pezizomycotina</taxon>
        <taxon>Eurotiomycetes</taxon>
        <taxon>Eurotiomycetidae</taxon>
        <taxon>Eurotiales</taxon>
        <taxon>Aspergillaceae</taxon>
        <taxon>Aspergillus</taxon>
        <taxon>Aspergillus subgen. Circumdati</taxon>
    </lineage>
</organism>
<dbReference type="RefSeq" id="XP_059603950.1">
    <property type="nucleotide sequence ID" value="XM_059748931.1"/>
</dbReference>
<proteinExistence type="predicted"/>
<reference evidence="1" key="1">
    <citation type="submission" date="2025-02" db="EMBL/GenBank/DDBJ databases">
        <authorList>
            <consortium name="NCBI Genome Project"/>
        </authorList>
    </citation>
    <scope>NUCLEOTIDE SEQUENCE</scope>
</reference>
<dbReference type="VEuPathDB" id="FungiDB:An08g03110"/>
<reference evidence="1" key="2">
    <citation type="submission" date="2025-08" db="UniProtKB">
        <authorList>
            <consortium name="RefSeq"/>
        </authorList>
    </citation>
    <scope>IDENTIFICATION</scope>
</reference>
<name>A0AAJ8E1H9_ASPNG</name>
<dbReference type="KEGG" id="ang:An08g03110"/>
<gene>
    <name evidence="1" type="ORF">An08g03110</name>
</gene>
<dbReference type="GeneID" id="84591626"/>
<protein>
    <recommendedName>
        <fullName evidence="2">Secreted protein</fullName>
    </recommendedName>
</protein>